<dbReference type="PATRIC" id="fig|106592.7.peg.3151"/>
<dbReference type="RefSeq" id="WP_053248143.1">
    <property type="nucleotide sequence ID" value="NZ_LGAP01000002.1"/>
</dbReference>
<dbReference type="EMBL" id="LGAP01000002">
    <property type="protein sequence ID" value="KOF21201.1"/>
    <property type="molecule type" value="Genomic_DNA"/>
</dbReference>
<protein>
    <recommendedName>
        <fullName evidence="3">Antibiotic biosynthesis monooxygenase</fullName>
    </recommendedName>
</protein>
<dbReference type="OrthoDB" id="8379403at2"/>
<evidence type="ECO:0000313" key="1">
    <source>
        <dbReference type="EMBL" id="KOF21201.1"/>
    </source>
</evidence>
<dbReference type="InterPro" id="IPR011008">
    <property type="entry name" value="Dimeric_a/b-barrel"/>
</dbReference>
<reference evidence="2" key="1">
    <citation type="submission" date="2015-07" db="EMBL/GenBank/DDBJ databases">
        <title>Whole genome sequence of an Ensifer adhaerens strain isolated from a cave pool in the Wind Cave National Park.</title>
        <authorList>
            <person name="Eng W.W.H."/>
            <person name="Gan H.M."/>
            <person name="Barton H.A."/>
            <person name="Savka M.A."/>
        </authorList>
    </citation>
    <scope>NUCLEOTIDE SEQUENCE [LARGE SCALE GENOMIC DNA]</scope>
    <source>
        <strain evidence="2">SD006</strain>
    </source>
</reference>
<evidence type="ECO:0008006" key="3">
    <source>
        <dbReference type="Google" id="ProtNLM"/>
    </source>
</evidence>
<proteinExistence type="predicted"/>
<dbReference type="AlphaFoldDB" id="A0A0L8C2T8"/>
<accession>A0A0L8C2T8</accession>
<gene>
    <name evidence="1" type="ORF">AC244_07510</name>
</gene>
<sequence length="99" mass="10808">MTAQNILELAVCIVADKPAATAARQRAMQAISHYPGFISWRAVGSCETPGMLADLVEWETLDAAKSAGERVRRDPDFAPYMAAISAVMLMQHFAVEQQI</sequence>
<comment type="caution">
    <text evidence="1">The sequence shown here is derived from an EMBL/GenBank/DDBJ whole genome shotgun (WGS) entry which is preliminary data.</text>
</comment>
<evidence type="ECO:0000313" key="2">
    <source>
        <dbReference type="Proteomes" id="UP000037425"/>
    </source>
</evidence>
<name>A0A0L8C2T8_ENSAD</name>
<dbReference type="Proteomes" id="UP000037425">
    <property type="component" value="Unassembled WGS sequence"/>
</dbReference>
<dbReference type="SUPFAM" id="SSF54909">
    <property type="entry name" value="Dimeric alpha+beta barrel"/>
    <property type="match status" value="1"/>
</dbReference>
<organism evidence="1 2">
    <name type="scientific">Ensifer adhaerens</name>
    <name type="common">Sinorhizobium morelense</name>
    <dbReference type="NCBI Taxonomy" id="106592"/>
    <lineage>
        <taxon>Bacteria</taxon>
        <taxon>Pseudomonadati</taxon>
        <taxon>Pseudomonadota</taxon>
        <taxon>Alphaproteobacteria</taxon>
        <taxon>Hyphomicrobiales</taxon>
        <taxon>Rhizobiaceae</taxon>
        <taxon>Sinorhizobium/Ensifer group</taxon>
        <taxon>Ensifer</taxon>
    </lineage>
</organism>